<dbReference type="Pfam" id="PF00400">
    <property type="entry name" value="WD40"/>
    <property type="match status" value="4"/>
</dbReference>
<dbReference type="GO" id="GO:0035861">
    <property type="term" value="C:site of double-strand break"/>
    <property type="evidence" value="ECO:0007669"/>
    <property type="project" value="TreeGrafter"/>
</dbReference>
<dbReference type="PROSITE" id="PS50082">
    <property type="entry name" value="WD_REPEATS_2"/>
    <property type="match status" value="4"/>
</dbReference>
<protein>
    <submittedName>
        <fullName evidence="5">Wd repeat-containing protein 70-like</fullName>
    </submittedName>
</protein>
<dbReference type="EMBL" id="GBEZ01023099">
    <property type="protein sequence ID" value="JAC63770.1"/>
    <property type="molecule type" value="Transcribed_RNA"/>
</dbReference>
<feature type="region of interest" description="Disordered" evidence="4">
    <location>
        <begin position="572"/>
        <end position="680"/>
    </location>
</feature>
<dbReference type="InterPro" id="IPR020472">
    <property type="entry name" value="WD40_PAC1"/>
</dbReference>
<feature type="compositionally biased region" description="Acidic residues" evidence="4">
    <location>
        <begin position="61"/>
        <end position="81"/>
    </location>
</feature>
<feature type="repeat" description="WD" evidence="3">
    <location>
        <begin position="405"/>
        <end position="439"/>
    </location>
</feature>
<evidence type="ECO:0000256" key="1">
    <source>
        <dbReference type="ARBA" id="ARBA00022574"/>
    </source>
</evidence>
<feature type="repeat" description="WD" evidence="3">
    <location>
        <begin position="285"/>
        <end position="318"/>
    </location>
</feature>
<evidence type="ECO:0000313" key="5">
    <source>
        <dbReference type="EMBL" id="JAC63770.1"/>
    </source>
</evidence>
<dbReference type="PRINTS" id="PR00320">
    <property type="entry name" value="GPROTEINBRPT"/>
</dbReference>
<dbReference type="InterPro" id="IPR001680">
    <property type="entry name" value="WD40_rpt"/>
</dbReference>
<feature type="compositionally biased region" description="Acidic residues" evidence="4">
    <location>
        <begin position="163"/>
        <end position="173"/>
    </location>
</feature>
<organism evidence="5">
    <name type="scientific">Tetraselmis sp. GSL018</name>
    <dbReference type="NCBI Taxonomy" id="582737"/>
    <lineage>
        <taxon>Eukaryota</taxon>
        <taxon>Viridiplantae</taxon>
        <taxon>Chlorophyta</taxon>
        <taxon>core chlorophytes</taxon>
        <taxon>Chlorodendrophyceae</taxon>
        <taxon>Chlorodendrales</taxon>
        <taxon>Chlorodendraceae</taxon>
        <taxon>Tetraselmis</taxon>
    </lineage>
</organism>
<accession>A0A061QZ94</accession>
<feature type="region of interest" description="Disordered" evidence="4">
    <location>
        <begin position="49"/>
        <end position="81"/>
    </location>
</feature>
<dbReference type="InterPro" id="IPR019775">
    <property type="entry name" value="WD40_repeat_CS"/>
</dbReference>
<proteinExistence type="predicted"/>
<dbReference type="PROSITE" id="PS00678">
    <property type="entry name" value="WD_REPEATS_1"/>
    <property type="match status" value="1"/>
</dbReference>
<feature type="region of interest" description="Disordered" evidence="4">
    <location>
        <begin position="141"/>
        <end position="174"/>
    </location>
</feature>
<dbReference type="SMART" id="SM00320">
    <property type="entry name" value="WD40"/>
    <property type="match status" value="5"/>
</dbReference>
<keyword evidence="2" id="KW-0677">Repeat</keyword>
<gene>
    <name evidence="5" type="ORF">TSPGSL018_19810</name>
</gene>
<dbReference type="AlphaFoldDB" id="A0A061QZ94"/>
<dbReference type="InterPro" id="IPR036322">
    <property type="entry name" value="WD40_repeat_dom_sf"/>
</dbReference>
<feature type="compositionally biased region" description="Acidic residues" evidence="4">
    <location>
        <begin position="671"/>
        <end position="680"/>
    </location>
</feature>
<dbReference type="SUPFAM" id="SSF50978">
    <property type="entry name" value="WD40 repeat-like"/>
    <property type="match status" value="1"/>
</dbReference>
<keyword evidence="1 3" id="KW-0853">WD repeat</keyword>
<feature type="repeat" description="WD" evidence="3">
    <location>
        <begin position="344"/>
        <end position="367"/>
    </location>
</feature>
<name>A0A061QZ94_9CHLO</name>
<dbReference type="InterPro" id="IPR051858">
    <property type="entry name" value="WD_repeat_GAD-1"/>
</dbReference>
<evidence type="ECO:0000256" key="4">
    <source>
        <dbReference type="SAM" id="MobiDB-lite"/>
    </source>
</evidence>
<feature type="repeat" description="WD" evidence="3">
    <location>
        <begin position="184"/>
        <end position="218"/>
    </location>
</feature>
<dbReference type="PANTHER" id="PTHR16017">
    <property type="entry name" value="GASTRULATION DEFECTIVE PROTEIN 1-RELATED"/>
    <property type="match status" value="1"/>
</dbReference>
<feature type="compositionally biased region" description="Basic and acidic residues" evidence="4">
    <location>
        <begin position="638"/>
        <end position="652"/>
    </location>
</feature>
<feature type="compositionally biased region" description="Basic and acidic residues" evidence="4">
    <location>
        <begin position="49"/>
        <end position="60"/>
    </location>
</feature>
<evidence type="ECO:0000256" key="2">
    <source>
        <dbReference type="ARBA" id="ARBA00022737"/>
    </source>
</evidence>
<dbReference type="GO" id="GO:0005634">
    <property type="term" value="C:nucleus"/>
    <property type="evidence" value="ECO:0007669"/>
    <property type="project" value="TreeGrafter"/>
</dbReference>
<feature type="compositionally biased region" description="Gly residues" evidence="4">
    <location>
        <begin position="602"/>
        <end position="614"/>
    </location>
</feature>
<dbReference type="PANTHER" id="PTHR16017:SF0">
    <property type="entry name" value="WD REPEAT-CONTAINING PROTEIN 70"/>
    <property type="match status" value="1"/>
</dbReference>
<evidence type="ECO:0000256" key="3">
    <source>
        <dbReference type="PROSITE-ProRule" id="PRU00221"/>
    </source>
</evidence>
<dbReference type="PROSITE" id="PS50294">
    <property type="entry name" value="WD_REPEATS_REGION"/>
    <property type="match status" value="2"/>
</dbReference>
<feature type="compositionally biased region" description="Basic and acidic residues" evidence="4">
    <location>
        <begin position="572"/>
        <end position="596"/>
    </location>
</feature>
<reference evidence="5" key="1">
    <citation type="submission" date="2014-05" db="EMBL/GenBank/DDBJ databases">
        <title>The transcriptome of the halophilic microalga Tetraselmis sp. GSL018 isolated from the Great Salt Lake, Utah.</title>
        <authorList>
            <person name="Jinkerson R.E."/>
            <person name="D'Adamo S."/>
            <person name="Posewitz M.C."/>
        </authorList>
    </citation>
    <scope>NUCLEOTIDE SEQUENCE</scope>
    <source>
        <strain evidence="5">GSL018</strain>
    </source>
</reference>
<dbReference type="Gene3D" id="2.130.10.10">
    <property type="entry name" value="YVTN repeat-like/Quinoprotein amine dehydrogenase"/>
    <property type="match status" value="2"/>
</dbReference>
<dbReference type="InterPro" id="IPR015943">
    <property type="entry name" value="WD40/YVTN_repeat-like_dom_sf"/>
</dbReference>
<sequence>MYSCLPFPSDTRNSVTNRHSLSNAVILKISPPLCVYPSQNGQLSSKYFEEIGPGRDRNDPDRDEGDCNGEENENDEPDTAEAADVAEIYTDELRAQFPMSFGEQEKKGPLLTEAHAANRRSFGPPRPDTLLGAAEAAGDVVDRGKSGSDAPAEEGLQGRAGVEEEQEEDEEDPYNMPVTHEIQLKGHSKLVSAVAIDRNGARALTGSLDYTVQMWDFNGMKSDLRSFRKLEPSEGHPVLAVSFSPSGEAFLVVTGSACPKVYDRDGRELGEFPRGDMYIRDMKNTKGHISGCTFGSWHPSDRFTALTSSEDGSIRLWDCENIVQKTVIKPQLAKPGRVGATTCAFSEDGGMIAAGMRDGTVQLWSVKGKFGTSAAVGLVPVPKQQLIARQTWSYVSRPNHLLHKAHEPGSEITSIGFSRDGHTLITRGGDETLKVWDIRKFKSPLKVFGELPTTHGNTMCAFSPDERLIITGVCAPSGDEDGGLVMFDKERLEFVRRVGMPGSVCSFDWNVQLNQILVGAGGRKSGAAHMLYHPTFSEKGALRCVGRAPRKAMPFDFQVPLVIHNPHALPLFREERSRKRQRDKDRADPTKSRRPDTSGITTGPGRGGKLGATGGTLLTQHLLKQAGNKRPDQEEDPRESILRHAGEAETEPRIFGSAYGETQPKPIFADVSDDEEKEEK</sequence>